<protein>
    <submittedName>
        <fullName evidence="1">Uncharacterized protein</fullName>
    </submittedName>
</protein>
<comment type="caution">
    <text evidence="1">The sequence shown here is derived from an EMBL/GenBank/DDBJ whole genome shotgun (WGS) entry which is preliminary data.</text>
</comment>
<name>A0ACC0GKL0_9ERIC</name>
<sequence length="114" mass="12358">MHRLARSLLLLSQIQVIAFQSLDGKQNHMLRALPLALVKRSAVIDLESSLSSSKNALTRSGSTKTESLEQDTGDSRATAGAFKSVMLLWSYFVVVFTDPGSVPPNWRPVVGGVC</sequence>
<evidence type="ECO:0000313" key="1">
    <source>
        <dbReference type="EMBL" id="KAI8001711.1"/>
    </source>
</evidence>
<reference evidence="1 2" key="1">
    <citation type="journal article" date="2022" name="Plant J.">
        <title>Chromosome-level genome of Camellia lanceoleosa provides a valuable resource for understanding genome evolution and self-incompatibility.</title>
        <authorList>
            <person name="Gong W."/>
            <person name="Xiao S."/>
            <person name="Wang L."/>
            <person name="Liao Z."/>
            <person name="Chang Y."/>
            <person name="Mo W."/>
            <person name="Hu G."/>
            <person name="Li W."/>
            <person name="Zhao G."/>
            <person name="Zhu H."/>
            <person name="Hu X."/>
            <person name="Ji K."/>
            <person name="Xiang X."/>
            <person name="Song Q."/>
            <person name="Yuan D."/>
            <person name="Jin S."/>
            <person name="Zhang L."/>
        </authorList>
    </citation>
    <scope>NUCLEOTIDE SEQUENCE [LARGE SCALE GENOMIC DNA]</scope>
    <source>
        <strain evidence="1">SQ_2022a</strain>
    </source>
</reference>
<gene>
    <name evidence="1" type="ORF">LOK49_LG09G00978</name>
</gene>
<evidence type="ECO:0000313" key="2">
    <source>
        <dbReference type="Proteomes" id="UP001060215"/>
    </source>
</evidence>
<keyword evidence="2" id="KW-1185">Reference proteome</keyword>
<dbReference type="EMBL" id="CM045765">
    <property type="protein sequence ID" value="KAI8001711.1"/>
    <property type="molecule type" value="Genomic_DNA"/>
</dbReference>
<dbReference type="Proteomes" id="UP001060215">
    <property type="component" value="Chromosome 8"/>
</dbReference>
<organism evidence="1 2">
    <name type="scientific">Camellia lanceoleosa</name>
    <dbReference type="NCBI Taxonomy" id="1840588"/>
    <lineage>
        <taxon>Eukaryota</taxon>
        <taxon>Viridiplantae</taxon>
        <taxon>Streptophyta</taxon>
        <taxon>Embryophyta</taxon>
        <taxon>Tracheophyta</taxon>
        <taxon>Spermatophyta</taxon>
        <taxon>Magnoliopsida</taxon>
        <taxon>eudicotyledons</taxon>
        <taxon>Gunneridae</taxon>
        <taxon>Pentapetalae</taxon>
        <taxon>asterids</taxon>
        <taxon>Ericales</taxon>
        <taxon>Theaceae</taxon>
        <taxon>Camellia</taxon>
    </lineage>
</organism>
<accession>A0ACC0GKL0</accession>
<proteinExistence type="predicted"/>